<evidence type="ECO:0000256" key="1">
    <source>
        <dbReference type="ARBA" id="ARBA00010154"/>
    </source>
</evidence>
<comment type="similarity">
    <text evidence="1">Belongs to the dTDP-4-dehydrorhamnose 3,5-epimerase family.</text>
</comment>
<evidence type="ECO:0000313" key="2">
    <source>
        <dbReference type="EMBL" id="WAX55899.1"/>
    </source>
</evidence>
<dbReference type="SUPFAM" id="SSF51182">
    <property type="entry name" value="RmlC-like cupins"/>
    <property type="match status" value="1"/>
</dbReference>
<dbReference type="Pfam" id="PF00908">
    <property type="entry name" value="dTDP_sugar_isom"/>
    <property type="match status" value="1"/>
</dbReference>
<organism evidence="2 3">
    <name type="scientific">Jatrophihabitans cynanchi</name>
    <dbReference type="NCBI Taxonomy" id="2944128"/>
    <lineage>
        <taxon>Bacteria</taxon>
        <taxon>Bacillati</taxon>
        <taxon>Actinomycetota</taxon>
        <taxon>Actinomycetes</taxon>
        <taxon>Jatrophihabitantales</taxon>
        <taxon>Jatrophihabitantaceae</taxon>
        <taxon>Jatrophihabitans</taxon>
    </lineage>
</organism>
<dbReference type="InterPro" id="IPR000888">
    <property type="entry name" value="RmlC-like"/>
</dbReference>
<name>A0ABY7JTL4_9ACTN</name>
<dbReference type="PANTHER" id="PTHR21047:SF2">
    <property type="entry name" value="THYMIDINE DIPHOSPHO-4-KETO-RHAMNOSE 3,5-EPIMERASE"/>
    <property type="match status" value="1"/>
</dbReference>
<accession>A0ABY7JTL4</accession>
<sequence length="190" mass="20479">MSVRLTPLAAERTQIAGLWRLQTRAATDERGTVREFFRASAYACLDAELPAQWEQVNLTWTARGAIRGLHGESMTKLVGVAHGEAFGVYLDARPASSSYGTLVTMPLTVGVQFLVPPGVCNGFQAVSEGGCQYLYCFDAEWAPGMAGVAVTPLDPQLGIPWPLPFDPSDPAALSEKDRTAPLFADLHRKG</sequence>
<reference evidence="2" key="1">
    <citation type="submission" date="2022-05" db="EMBL/GenBank/DDBJ databases">
        <title>Jatrophihabitans sp. SB3-54 whole genome sequence.</title>
        <authorList>
            <person name="Suh M.K."/>
            <person name="Eom M.K."/>
            <person name="Kim J.S."/>
            <person name="Kim H.S."/>
            <person name="Do H.E."/>
            <person name="Shin Y.K."/>
            <person name="Lee J.-S."/>
        </authorList>
    </citation>
    <scope>NUCLEOTIDE SEQUENCE</scope>
    <source>
        <strain evidence="2">SB3-54</strain>
    </source>
</reference>
<keyword evidence="3" id="KW-1185">Reference proteome</keyword>
<dbReference type="InterPro" id="IPR011051">
    <property type="entry name" value="RmlC_Cupin_sf"/>
</dbReference>
<protein>
    <submittedName>
        <fullName evidence="2">dTDP-4-dehydrorhamnose 3,5-epimerase</fullName>
    </submittedName>
</protein>
<dbReference type="Proteomes" id="UP001164693">
    <property type="component" value="Chromosome"/>
</dbReference>
<dbReference type="Gene3D" id="2.60.120.10">
    <property type="entry name" value="Jelly Rolls"/>
    <property type="match status" value="1"/>
</dbReference>
<dbReference type="EMBL" id="CP097463">
    <property type="protein sequence ID" value="WAX55899.1"/>
    <property type="molecule type" value="Genomic_DNA"/>
</dbReference>
<dbReference type="RefSeq" id="WP_269442424.1">
    <property type="nucleotide sequence ID" value="NZ_CP097463.1"/>
</dbReference>
<gene>
    <name evidence="2" type="ORF">M6B22_15325</name>
</gene>
<dbReference type="PANTHER" id="PTHR21047">
    <property type="entry name" value="DTDP-6-DEOXY-D-GLUCOSE-3,5 EPIMERASE"/>
    <property type="match status" value="1"/>
</dbReference>
<dbReference type="InterPro" id="IPR014710">
    <property type="entry name" value="RmlC-like_jellyroll"/>
</dbReference>
<evidence type="ECO:0000313" key="3">
    <source>
        <dbReference type="Proteomes" id="UP001164693"/>
    </source>
</evidence>
<proteinExistence type="inferred from homology"/>